<dbReference type="AlphaFoldDB" id="A0AAD1HHG9"/>
<reference evidence="1 2" key="1">
    <citation type="journal article" date="2019" name="Emerg. Microbes Infect.">
        <title>Comprehensive subspecies identification of 175 nontuberculous mycobacteria species based on 7547 genomic profiles.</title>
        <authorList>
            <person name="Matsumoto Y."/>
            <person name="Kinjo T."/>
            <person name="Motooka D."/>
            <person name="Nabeya D."/>
            <person name="Jung N."/>
            <person name="Uechi K."/>
            <person name="Horii T."/>
            <person name="Iida T."/>
            <person name="Fujita J."/>
            <person name="Nakamura S."/>
        </authorList>
    </citation>
    <scope>NUCLEOTIDE SEQUENCE [LARGE SCALE GENOMIC DNA]</scope>
    <source>
        <strain evidence="1 2">JCM 6375</strain>
    </source>
</reference>
<dbReference type="RefSeq" id="WP_083153984.1">
    <property type="nucleotide sequence ID" value="NZ_AP022560.1"/>
</dbReference>
<keyword evidence="2" id="KW-1185">Reference proteome</keyword>
<evidence type="ECO:0000313" key="1">
    <source>
        <dbReference type="EMBL" id="BBX04311.1"/>
    </source>
</evidence>
<organism evidence="1 2">
    <name type="scientific">Mycolicibacterium moriokaense</name>
    <dbReference type="NCBI Taxonomy" id="39691"/>
    <lineage>
        <taxon>Bacteria</taxon>
        <taxon>Bacillati</taxon>
        <taxon>Actinomycetota</taxon>
        <taxon>Actinomycetes</taxon>
        <taxon>Mycobacteriales</taxon>
        <taxon>Mycobacteriaceae</taxon>
        <taxon>Mycolicibacterium</taxon>
    </lineage>
</organism>
<dbReference type="Proteomes" id="UP000466681">
    <property type="component" value="Chromosome"/>
</dbReference>
<proteinExistence type="predicted"/>
<name>A0AAD1HHG9_9MYCO</name>
<protein>
    <submittedName>
        <fullName evidence="1">Uncharacterized protein</fullName>
    </submittedName>
</protein>
<gene>
    <name evidence="1" type="ORF">MMOR_52470</name>
</gene>
<accession>A0AAD1HHG9</accession>
<evidence type="ECO:0000313" key="2">
    <source>
        <dbReference type="Proteomes" id="UP000466681"/>
    </source>
</evidence>
<sequence length="64" mass="7128">MIRIDNPDKVVSIATPNGKPWYVKPGTLTVKDGVVTFTLNRSNRVMSIYLDEIAYVVSEGNSKE</sequence>
<dbReference type="KEGG" id="mmor:MMOR_52470"/>
<dbReference type="EMBL" id="AP022560">
    <property type="protein sequence ID" value="BBX04311.1"/>
    <property type="molecule type" value="Genomic_DNA"/>
</dbReference>